<evidence type="ECO:0000256" key="5">
    <source>
        <dbReference type="ARBA" id="ARBA00022801"/>
    </source>
</evidence>
<evidence type="ECO:0000259" key="11">
    <source>
        <dbReference type="SMART" id="SM00014"/>
    </source>
</evidence>
<evidence type="ECO:0000256" key="2">
    <source>
        <dbReference type="ARBA" id="ARBA00012374"/>
    </source>
</evidence>
<evidence type="ECO:0000313" key="13">
    <source>
        <dbReference type="Proteomes" id="UP000005289"/>
    </source>
</evidence>
<keyword evidence="4 10" id="KW-0812">Transmembrane</keyword>
<dbReference type="PANTHER" id="PTHR14969">
    <property type="entry name" value="SPHINGOSINE-1-PHOSPHATE PHOSPHOHYDROLASE"/>
    <property type="match status" value="1"/>
</dbReference>
<feature type="domain" description="Phosphatidic acid phosphatase type 2/haloperoxidase" evidence="11">
    <location>
        <begin position="58"/>
        <end position="167"/>
    </location>
</feature>
<evidence type="ECO:0000256" key="3">
    <source>
        <dbReference type="ARBA" id="ARBA00022475"/>
    </source>
</evidence>
<keyword evidence="7 10" id="KW-0472">Membrane</keyword>
<feature type="transmembrane region" description="Helical" evidence="10">
    <location>
        <begin position="152"/>
        <end position="174"/>
    </location>
</feature>
<dbReference type="Gene3D" id="1.20.144.10">
    <property type="entry name" value="Phosphatidic acid phosphatase type 2/haloperoxidase"/>
    <property type="match status" value="1"/>
</dbReference>
<evidence type="ECO:0000256" key="1">
    <source>
        <dbReference type="ARBA" id="ARBA00004651"/>
    </source>
</evidence>
<evidence type="ECO:0000313" key="12">
    <source>
        <dbReference type="EMBL" id="AHE98789.1"/>
    </source>
</evidence>
<dbReference type="SMART" id="SM00014">
    <property type="entry name" value="acidPPc"/>
    <property type="match status" value="1"/>
</dbReference>
<dbReference type="EMBL" id="CP007029">
    <property type="protein sequence ID" value="AHE98789.1"/>
    <property type="molecule type" value="Genomic_DNA"/>
</dbReference>
<dbReference type="Proteomes" id="UP000005289">
    <property type="component" value="Chromosome"/>
</dbReference>
<dbReference type="Pfam" id="PF01569">
    <property type="entry name" value="PAP2"/>
    <property type="match status" value="1"/>
</dbReference>
<keyword evidence="5" id="KW-0378">Hydrolase</keyword>
<evidence type="ECO:0000256" key="10">
    <source>
        <dbReference type="SAM" id="Phobius"/>
    </source>
</evidence>
<dbReference type="STRING" id="713585.THITH_11640"/>
<dbReference type="PANTHER" id="PTHR14969:SF62">
    <property type="entry name" value="DECAPRENYLPHOSPHORYL-5-PHOSPHORIBOSE PHOSPHATASE RV3807C-RELATED"/>
    <property type="match status" value="1"/>
</dbReference>
<evidence type="ECO:0000256" key="6">
    <source>
        <dbReference type="ARBA" id="ARBA00022989"/>
    </source>
</evidence>
<keyword evidence="3" id="KW-1003">Cell membrane</keyword>
<accession>W0DJK9</accession>
<gene>
    <name evidence="12" type="ORF">THITH_11640</name>
</gene>
<evidence type="ECO:0000256" key="4">
    <source>
        <dbReference type="ARBA" id="ARBA00022692"/>
    </source>
</evidence>
<reference evidence="12 13" key="1">
    <citation type="submission" date="2013-12" db="EMBL/GenBank/DDBJ databases">
        <authorList>
            <consortium name="DOE Joint Genome Institute"/>
            <person name="Muyzer G."/>
            <person name="Huntemann M."/>
            <person name="Han J."/>
            <person name="Chen A."/>
            <person name="Kyrpides N."/>
            <person name="Mavromatis K."/>
            <person name="Markowitz V."/>
            <person name="Palaniappan K."/>
            <person name="Ivanova N."/>
            <person name="Schaumberg A."/>
            <person name="Pati A."/>
            <person name="Liolios K."/>
            <person name="Nordberg H.P."/>
            <person name="Cantor M.N."/>
            <person name="Hua S.X."/>
            <person name="Woyke T."/>
        </authorList>
    </citation>
    <scope>NUCLEOTIDE SEQUENCE [LARGE SCALE GENOMIC DNA]</scope>
    <source>
        <strain evidence="12 13">ARh 1</strain>
    </source>
</reference>
<comment type="subcellular location">
    <subcellularLocation>
        <location evidence="1">Cell membrane</location>
        <topology evidence="1">Multi-pass membrane protein</topology>
    </subcellularLocation>
</comment>
<dbReference type="GO" id="GO:0005886">
    <property type="term" value="C:plasma membrane"/>
    <property type="evidence" value="ECO:0007669"/>
    <property type="project" value="UniProtKB-SubCell"/>
</dbReference>
<dbReference type="HOGENOM" id="CLU_072573_10_2_6"/>
<dbReference type="SUPFAM" id="SSF48317">
    <property type="entry name" value="Acid phosphatase/Vanadium-dependent haloperoxidase"/>
    <property type="match status" value="1"/>
</dbReference>
<organism evidence="12 13">
    <name type="scientific">Thioalkalivibrio paradoxus ARh 1</name>
    <dbReference type="NCBI Taxonomy" id="713585"/>
    <lineage>
        <taxon>Bacteria</taxon>
        <taxon>Pseudomonadati</taxon>
        <taxon>Pseudomonadota</taxon>
        <taxon>Gammaproteobacteria</taxon>
        <taxon>Chromatiales</taxon>
        <taxon>Ectothiorhodospiraceae</taxon>
        <taxon>Thioalkalivibrio</taxon>
    </lineage>
</organism>
<evidence type="ECO:0000256" key="7">
    <source>
        <dbReference type="ARBA" id="ARBA00023136"/>
    </source>
</evidence>
<dbReference type="GO" id="GO:0050380">
    <property type="term" value="F:undecaprenyl-diphosphatase activity"/>
    <property type="evidence" value="ECO:0007669"/>
    <property type="project" value="UniProtKB-EC"/>
</dbReference>
<dbReference type="InterPro" id="IPR000326">
    <property type="entry name" value="PAP2/HPO"/>
</dbReference>
<sequence length="177" mass="19492">MARMRALDLTLCQWLNRANRREAIGRFFALFSRLGDGVFWYTLMLALPLVHGFGAWTASVHMALTGLVSLQIYKWLKANTSRPRPFMVSDRIVRRVPPLDEYSFPSGHTLHAVAFSIVLLSHYPEWFWIVVPFAALVAASRPVLGLHYPSDVLAGALIGAAVASLSVLLFAALAGGA</sequence>
<dbReference type="KEGG" id="tti:THITH_11640"/>
<dbReference type="InterPro" id="IPR036938">
    <property type="entry name" value="PAP2/HPO_sf"/>
</dbReference>
<evidence type="ECO:0000256" key="8">
    <source>
        <dbReference type="ARBA" id="ARBA00032707"/>
    </source>
</evidence>
<name>W0DJK9_9GAMM</name>
<protein>
    <recommendedName>
        <fullName evidence="2">undecaprenyl-diphosphate phosphatase</fullName>
        <ecNumber evidence="2">3.6.1.27</ecNumber>
    </recommendedName>
    <alternativeName>
        <fullName evidence="8">Undecaprenyl pyrophosphate phosphatase</fullName>
    </alternativeName>
</protein>
<evidence type="ECO:0000256" key="9">
    <source>
        <dbReference type="ARBA" id="ARBA00047594"/>
    </source>
</evidence>
<dbReference type="AlphaFoldDB" id="W0DJK9"/>
<dbReference type="EC" id="3.6.1.27" evidence="2"/>
<proteinExistence type="predicted"/>
<keyword evidence="6 10" id="KW-1133">Transmembrane helix</keyword>
<keyword evidence="13" id="KW-1185">Reference proteome</keyword>
<comment type="catalytic activity">
    <reaction evidence="9">
        <text>di-trans,octa-cis-undecaprenyl diphosphate + H2O = di-trans,octa-cis-undecaprenyl phosphate + phosphate + H(+)</text>
        <dbReference type="Rhea" id="RHEA:28094"/>
        <dbReference type="ChEBI" id="CHEBI:15377"/>
        <dbReference type="ChEBI" id="CHEBI:15378"/>
        <dbReference type="ChEBI" id="CHEBI:43474"/>
        <dbReference type="ChEBI" id="CHEBI:58405"/>
        <dbReference type="ChEBI" id="CHEBI:60392"/>
        <dbReference type="EC" id="3.6.1.27"/>
    </reaction>
</comment>
<feature type="transmembrane region" description="Helical" evidence="10">
    <location>
        <begin position="126"/>
        <end position="146"/>
    </location>
</feature>